<protein>
    <submittedName>
        <fullName evidence="1">Uncharacterized protein</fullName>
    </submittedName>
</protein>
<name>A0A932QY17_9BACT</name>
<sequence>MRLFLPTKKTLGILALVILFVAVQFLVPVSEARAAVPLFVPTIALTNPPGVGLLSMDTLKKYVLDLAARIVAGTLLHAITSQIVGWIQGNNGKNVGFVANLDAAFRQETDLAGGEFLNNLSGINLCTANMRAFLQISLRTPGIGRKLGCTLSGIGANADRFFQNFRN</sequence>
<comment type="caution">
    <text evidence="1">The sequence shown here is derived from an EMBL/GenBank/DDBJ whole genome shotgun (WGS) entry which is preliminary data.</text>
</comment>
<proteinExistence type="predicted"/>
<dbReference type="EMBL" id="JACQCR010000020">
    <property type="protein sequence ID" value="MBI3630887.1"/>
    <property type="molecule type" value="Genomic_DNA"/>
</dbReference>
<dbReference type="Proteomes" id="UP000753196">
    <property type="component" value="Unassembled WGS sequence"/>
</dbReference>
<evidence type="ECO:0000313" key="2">
    <source>
        <dbReference type="Proteomes" id="UP000753196"/>
    </source>
</evidence>
<accession>A0A932QY17</accession>
<gene>
    <name evidence="1" type="ORF">HY221_00940</name>
</gene>
<reference evidence="1" key="1">
    <citation type="submission" date="2020-07" db="EMBL/GenBank/DDBJ databases">
        <title>Huge and variable diversity of episymbiotic CPR bacteria and DPANN archaea in groundwater ecosystems.</title>
        <authorList>
            <person name="He C.Y."/>
            <person name="Keren R."/>
            <person name="Whittaker M."/>
            <person name="Farag I.F."/>
            <person name="Doudna J."/>
            <person name="Cate J.H.D."/>
            <person name="Banfield J.F."/>
        </authorList>
    </citation>
    <scope>NUCLEOTIDE SEQUENCE</scope>
    <source>
        <strain evidence="1">NC_groundwater_973_Pr1_S-0.2um_54_13</strain>
    </source>
</reference>
<organism evidence="1 2">
    <name type="scientific">Candidatus Sungiibacteriota bacterium</name>
    <dbReference type="NCBI Taxonomy" id="2750080"/>
    <lineage>
        <taxon>Bacteria</taxon>
        <taxon>Candidatus Sungiibacteriota</taxon>
    </lineage>
</organism>
<feature type="non-terminal residue" evidence="1">
    <location>
        <position position="167"/>
    </location>
</feature>
<dbReference type="AlphaFoldDB" id="A0A932QY17"/>
<evidence type="ECO:0000313" key="1">
    <source>
        <dbReference type="EMBL" id="MBI3630887.1"/>
    </source>
</evidence>